<dbReference type="UniPathway" id="UPA00395">
    <property type="reaction ID" value="UER00654"/>
</dbReference>
<gene>
    <name evidence="2 4" type="primary">alc</name>
    <name evidence="4" type="ORF">KGA66_18185</name>
</gene>
<reference evidence="4" key="1">
    <citation type="submission" date="2021-04" db="EMBL/GenBank/DDBJ databases">
        <title>Genome based classification of Actinospica acidithermotolerans sp. nov., an actinobacterium isolated from an Indonesian hot spring.</title>
        <authorList>
            <person name="Kusuma A.B."/>
            <person name="Putra K.E."/>
            <person name="Nafisah S."/>
            <person name="Loh J."/>
            <person name="Nouioui I."/>
            <person name="Goodfellow M."/>
        </authorList>
    </citation>
    <scope>NUCLEOTIDE SEQUENCE</scope>
    <source>
        <strain evidence="4">DSM 45618</strain>
    </source>
</reference>
<evidence type="ECO:0000256" key="2">
    <source>
        <dbReference type="HAMAP-Rule" id="MF_00813"/>
    </source>
</evidence>
<feature type="domain" description="Allantoicase" evidence="3">
    <location>
        <begin position="21"/>
        <end position="177"/>
    </location>
</feature>
<dbReference type="PANTHER" id="PTHR12045:SF3">
    <property type="entry name" value="INACTIVE ALLANTOICASE-RELATED"/>
    <property type="match status" value="1"/>
</dbReference>
<evidence type="ECO:0000259" key="3">
    <source>
        <dbReference type="Pfam" id="PF03561"/>
    </source>
</evidence>
<dbReference type="EC" id="3.5.3.4" evidence="2"/>
<dbReference type="PANTHER" id="PTHR12045">
    <property type="entry name" value="ALLANTOICASE"/>
    <property type="match status" value="1"/>
</dbReference>
<dbReference type="Proteomes" id="UP000677913">
    <property type="component" value="Unassembled WGS sequence"/>
</dbReference>
<dbReference type="RefSeq" id="WP_211469351.1">
    <property type="nucleotide sequence ID" value="NZ_JAGSXH010000066.1"/>
</dbReference>
<comment type="caution">
    <text evidence="4">The sequence shown here is derived from an EMBL/GenBank/DDBJ whole genome shotgun (WGS) entry which is preliminary data.</text>
</comment>
<comment type="catalytic activity">
    <reaction evidence="2">
        <text>allantoate + H2O = (S)-ureidoglycolate + urea</text>
        <dbReference type="Rhea" id="RHEA:11016"/>
        <dbReference type="ChEBI" id="CHEBI:15377"/>
        <dbReference type="ChEBI" id="CHEBI:16199"/>
        <dbReference type="ChEBI" id="CHEBI:17536"/>
        <dbReference type="ChEBI" id="CHEBI:57296"/>
        <dbReference type="EC" id="3.5.3.4"/>
    </reaction>
</comment>
<keyword evidence="2" id="KW-0659">Purine metabolism</keyword>
<dbReference type="HAMAP" id="MF_00813">
    <property type="entry name" value="Allantoicase"/>
    <property type="match status" value="1"/>
</dbReference>
<dbReference type="InterPro" id="IPR005164">
    <property type="entry name" value="Allantoicase"/>
</dbReference>
<protein>
    <recommendedName>
        <fullName evidence="2">Probable allantoicase</fullName>
        <ecNumber evidence="2">3.5.3.4</ecNumber>
    </recommendedName>
    <alternativeName>
        <fullName evidence="2">Allantoate amidinohydrolase</fullName>
    </alternativeName>
</protein>
<dbReference type="NCBIfam" id="TIGR02961">
    <property type="entry name" value="allantoicase"/>
    <property type="match status" value="1"/>
</dbReference>
<dbReference type="SUPFAM" id="SSF49785">
    <property type="entry name" value="Galactose-binding domain-like"/>
    <property type="match status" value="2"/>
</dbReference>
<sequence>MNRDANPEFTGLPDLASRALGGAVVWANDEFFADKENLVNPEPPVFHPATFTPKGQLYDGWETRRRRPGAPGVAGTEHDSAIIRLAAPGLIRGVVVDTTHFLGNHPPRCSIDATWCAGHPSPKRLGKARWTELAPATALRGGRPHHIPVPGIERRFSHVRLNLLPDGGVARLRVHAQPLPDPAFLAGLTVNLAALIDGARVTACSDMYFGRAENMLMPGLARTMGDGWENARRRDGGNDRAEVRLIGEGVVQVLEIDTTHFKGNAPDRVRVSATRADGDQLPDEHDWTVLLPKTRLQPDAAHRFLIRDADPATHLRLDVYPDGGIARLRALGTLTREALDALTRRWQQTG</sequence>
<dbReference type="Pfam" id="PF03561">
    <property type="entry name" value="Allantoicase"/>
    <property type="match status" value="2"/>
</dbReference>
<dbReference type="InterPro" id="IPR015908">
    <property type="entry name" value="Allantoicase_dom"/>
</dbReference>
<evidence type="ECO:0000313" key="4">
    <source>
        <dbReference type="EMBL" id="MBS2964991.1"/>
    </source>
</evidence>
<dbReference type="InterPro" id="IPR008979">
    <property type="entry name" value="Galactose-bd-like_sf"/>
</dbReference>
<dbReference type="EMBL" id="JAGSXH010000066">
    <property type="protein sequence ID" value="MBS2964991.1"/>
    <property type="molecule type" value="Genomic_DNA"/>
</dbReference>
<keyword evidence="2 4" id="KW-0378">Hydrolase</keyword>
<feature type="domain" description="Allantoicase" evidence="3">
    <location>
        <begin position="198"/>
        <end position="333"/>
    </location>
</feature>
<dbReference type="AlphaFoldDB" id="A0A8J7WM88"/>
<evidence type="ECO:0000313" key="5">
    <source>
        <dbReference type="Proteomes" id="UP000677913"/>
    </source>
</evidence>
<dbReference type="GO" id="GO:0004037">
    <property type="term" value="F:allantoicase activity"/>
    <property type="evidence" value="ECO:0007669"/>
    <property type="project" value="UniProtKB-UniRule"/>
</dbReference>
<evidence type="ECO:0000256" key="1">
    <source>
        <dbReference type="ARBA" id="ARBA00009242"/>
    </source>
</evidence>
<keyword evidence="5" id="KW-1185">Reference proteome</keyword>
<accession>A0A8J7WM88</accession>
<dbReference type="Gene3D" id="2.60.120.260">
    <property type="entry name" value="Galactose-binding domain-like"/>
    <property type="match status" value="2"/>
</dbReference>
<name>A0A8J7WM88_9ACTN</name>
<dbReference type="PIRSF" id="PIRSF016516">
    <property type="entry name" value="Allantoicase"/>
    <property type="match status" value="1"/>
</dbReference>
<dbReference type="GO" id="GO:0006144">
    <property type="term" value="P:purine nucleobase metabolic process"/>
    <property type="evidence" value="ECO:0007669"/>
    <property type="project" value="UniProtKB-KW"/>
</dbReference>
<proteinExistence type="inferred from homology"/>
<dbReference type="GO" id="GO:0000256">
    <property type="term" value="P:allantoin catabolic process"/>
    <property type="evidence" value="ECO:0007669"/>
    <property type="project" value="UniProtKB-UniRule"/>
</dbReference>
<comment type="similarity">
    <text evidence="1 2">Belongs to the allantoicase family.</text>
</comment>
<organism evidence="4 5">
    <name type="scientific">Actinocrinis puniceicyclus</name>
    <dbReference type="NCBI Taxonomy" id="977794"/>
    <lineage>
        <taxon>Bacteria</taxon>
        <taxon>Bacillati</taxon>
        <taxon>Actinomycetota</taxon>
        <taxon>Actinomycetes</taxon>
        <taxon>Catenulisporales</taxon>
        <taxon>Actinospicaceae</taxon>
        <taxon>Actinocrinis</taxon>
    </lineage>
</organism>
<comment type="pathway">
    <text evidence="2">Nitrogen metabolism; (S)-allantoin degradation; (S)-ureidoglycolate from allantoate (aminidohydrolase route): step 1/1.</text>
</comment>